<comment type="caution">
    <text evidence="2">The sequence shown here is derived from an EMBL/GenBank/DDBJ whole genome shotgun (WGS) entry which is preliminary data.</text>
</comment>
<dbReference type="RefSeq" id="WP_212513611.1">
    <property type="nucleotide sequence ID" value="NZ_CAWQDX010000050.1"/>
</dbReference>
<reference evidence="2 3" key="1">
    <citation type="submission" date="2021-04" db="EMBL/GenBank/DDBJ databases">
        <title>Draft Genome of Aeromonas popoffii ID682, isolated from a natural water source in Idaho.</title>
        <authorList>
            <person name="Testerman T."/>
            <person name="Graf J."/>
        </authorList>
    </citation>
    <scope>NUCLEOTIDE SEQUENCE [LARGE SCALE GENOMIC DNA]</scope>
    <source>
        <strain evidence="2 3">ID682</strain>
    </source>
</reference>
<organism evidence="2 3">
    <name type="scientific">Aeromonas popoffii</name>
    <dbReference type="NCBI Taxonomy" id="70856"/>
    <lineage>
        <taxon>Bacteria</taxon>
        <taxon>Pseudomonadati</taxon>
        <taxon>Pseudomonadota</taxon>
        <taxon>Gammaproteobacteria</taxon>
        <taxon>Aeromonadales</taxon>
        <taxon>Aeromonadaceae</taxon>
        <taxon>Aeromonas</taxon>
    </lineage>
</organism>
<proteinExistence type="predicted"/>
<feature type="chain" id="PRO_5045403201" evidence="1">
    <location>
        <begin position="22"/>
        <end position="457"/>
    </location>
</feature>
<keyword evidence="1" id="KW-0732">Signal</keyword>
<dbReference type="Gene3D" id="1.25.40.10">
    <property type="entry name" value="Tetratricopeptide repeat domain"/>
    <property type="match status" value="1"/>
</dbReference>
<dbReference type="InterPro" id="IPR050767">
    <property type="entry name" value="Sel1_AlgK"/>
</dbReference>
<dbReference type="EMBL" id="JAGRZL010000028">
    <property type="protein sequence ID" value="MBR7629535.1"/>
    <property type="molecule type" value="Genomic_DNA"/>
</dbReference>
<dbReference type="InterPro" id="IPR006597">
    <property type="entry name" value="Sel1-like"/>
</dbReference>
<accession>A0ABS5GQY7</accession>
<dbReference type="InterPro" id="IPR011990">
    <property type="entry name" value="TPR-like_helical_dom_sf"/>
</dbReference>
<name>A0ABS5GQY7_9GAMM</name>
<dbReference type="PROSITE" id="PS51257">
    <property type="entry name" value="PROKAR_LIPOPROTEIN"/>
    <property type="match status" value="1"/>
</dbReference>
<dbReference type="SUPFAM" id="SSF81901">
    <property type="entry name" value="HCP-like"/>
    <property type="match status" value="2"/>
</dbReference>
<dbReference type="PANTHER" id="PTHR11102:SF160">
    <property type="entry name" value="ERAD-ASSOCIATED E3 UBIQUITIN-PROTEIN LIGASE COMPONENT HRD3"/>
    <property type="match status" value="1"/>
</dbReference>
<protein>
    <submittedName>
        <fullName evidence="2">SEL1-like repeat protein</fullName>
    </submittedName>
</protein>
<dbReference type="Pfam" id="PF08238">
    <property type="entry name" value="Sel1"/>
    <property type="match status" value="8"/>
</dbReference>
<dbReference type="Proteomes" id="UP000675653">
    <property type="component" value="Unassembled WGS sequence"/>
</dbReference>
<evidence type="ECO:0000313" key="2">
    <source>
        <dbReference type="EMBL" id="MBR7629535.1"/>
    </source>
</evidence>
<gene>
    <name evidence="2" type="ORF">KAT72_11000</name>
</gene>
<dbReference type="PANTHER" id="PTHR11102">
    <property type="entry name" value="SEL-1-LIKE PROTEIN"/>
    <property type="match status" value="1"/>
</dbReference>
<dbReference type="SMART" id="SM00671">
    <property type="entry name" value="SEL1"/>
    <property type="match status" value="9"/>
</dbReference>
<evidence type="ECO:0000313" key="3">
    <source>
        <dbReference type="Proteomes" id="UP000675653"/>
    </source>
</evidence>
<feature type="signal peptide" evidence="1">
    <location>
        <begin position="1"/>
        <end position="21"/>
    </location>
</feature>
<keyword evidence="3" id="KW-1185">Reference proteome</keyword>
<evidence type="ECO:0000256" key="1">
    <source>
        <dbReference type="SAM" id="SignalP"/>
    </source>
</evidence>
<sequence>MTNRILWLALALAAGMLAACSSTTSLTDAELSQAATQGNGKAQYELAKRLAAQPDYPNAMHWMQQAAEQSGPLAADQQIRANAAWQVGDWYQAGLGEPKNPALANQWWQRSARLGNTHASYRLGVMCQEQHQGKLVSECLDWFEQAAKRDHAEAQLVLARWYSKQPGADADAVKWLEKAAELGNRDAQYLLGQRYEMGKGVAKRPDIAQRWNDKAAVQQQPDALLLQAKQALPSNAFAAYQRAANAGSAEAELWLGMAYLAGEQVPADPALGRYWLELAAGHGSHEAEYQLSLLQVDREQQAHWLTLAAEGGVTKAWFELAELQQDQGALEQARASYAKAAQQGHTAAQYAYGEMLRLGQGGKEDYTLALKQYRLAAQQGDRMAQYRMGTLREKGLGAPRNRIHAYAWLSLAATEGMPEAMQARDELEAAMTKPEVKQAQKLSEHWFGKMSSTAKKS</sequence>